<organism evidence="4 5">
    <name type="scientific">Microtus ochrogaster</name>
    <name type="common">Prairie vole</name>
    <dbReference type="NCBI Taxonomy" id="79684"/>
    <lineage>
        <taxon>Eukaryota</taxon>
        <taxon>Metazoa</taxon>
        <taxon>Chordata</taxon>
        <taxon>Craniata</taxon>
        <taxon>Vertebrata</taxon>
        <taxon>Euteleostomi</taxon>
        <taxon>Mammalia</taxon>
        <taxon>Eutheria</taxon>
        <taxon>Euarchontoglires</taxon>
        <taxon>Glires</taxon>
        <taxon>Rodentia</taxon>
        <taxon>Myomorpha</taxon>
        <taxon>Muroidea</taxon>
        <taxon>Cricetidae</taxon>
        <taxon>Arvicolinae</taxon>
        <taxon>Microtus</taxon>
    </lineage>
</organism>
<accession>A0A8J6G297</accession>
<feature type="compositionally biased region" description="Acidic residues" evidence="2">
    <location>
        <begin position="663"/>
        <end position="673"/>
    </location>
</feature>
<dbReference type="PANTHER" id="PTHR15215">
    <property type="entry name" value="CABIT DOMAIN-CONTAINING PROTEIN"/>
    <property type="match status" value="1"/>
</dbReference>
<dbReference type="Proteomes" id="UP000710432">
    <property type="component" value="Unassembled WGS sequence"/>
</dbReference>
<dbReference type="PANTHER" id="PTHR15215:SF2">
    <property type="entry name" value="PROTEIN THEMIS2"/>
    <property type="match status" value="1"/>
</dbReference>
<feature type="domain" description="CABIT" evidence="3">
    <location>
        <begin position="20"/>
        <end position="239"/>
    </location>
</feature>
<reference evidence="4" key="1">
    <citation type="submission" date="2020-03" db="EMBL/GenBank/DDBJ databases">
        <title>Studies in the Genomics of Life Span.</title>
        <authorList>
            <person name="Glass D."/>
        </authorList>
    </citation>
    <scope>NUCLEOTIDE SEQUENCE</scope>
    <source>
        <strain evidence="4">LTLLF</strain>
        <tissue evidence="4">Muscle</tissue>
    </source>
</reference>
<evidence type="ECO:0000256" key="2">
    <source>
        <dbReference type="SAM" id="MobiDB-lite"/>
    </source>
</evidence>
<feature type="compositionally biased region" description="Polar residues" evidence="2">
    <location>
        <begin position="588"/>
        <end position="600"/>
    </location>
</feature>
<evidence type="ECO:0000313" key="5">
    <source>
        <dbReference type="Proteomes" id="UP000710432"/>
    </source>
</evidence>
<dbReference type="GO" id="GO:0005737">
    <property type="term" value="C:cytoplasm"/>
    <property type="evidence" value="ECO:0007669"/>
    <property type="project" value="TreeGrafter"/>
</dbReference>
<dbReference type="InterPro" id="IPR025946">
    <property type="entry name" value="CABIT_dom"/>
</dbReference>
<protein>
    <submittedName>
        <fullName evidence="4">Protein THEMIS2</fullName>
    </submittedName>
</protein>
<feature type="region of interest" description="Disordered" evidence="2">
    <location>
        <begin position="545"/>
        <end position="673"/>
    </location>
</feature>
<dbReference type="InterPro" id="IPR039671">
    <property type="entry name" value="THEMIS"/>
</dbReference>
<evidence type="ECO:0000313" key="4">
    <source>
        <dbReference type="EMBL" id="KAH0503191.1"/>
    </source>
</evidence>
<evidence type="ECO:0000259" key="3">
    <source>
        <dbReference type="Pfam" id="PF12736"/>
    </source>
</evidence>
<feature type="domain" description="CABIT" evidence="3">
    <location>
        <begin position="271"/>
        <end position="519"/>
    </location>
</feature>
<gene>
    <name evidence="4" type="ORF">LTLLF_188355</name>
</gene>
<comment type="caution">
    <text evidence="4">The sequence shown here is derived from an EMBL/GenBank/DDBJ whole genome shotgun (WGS) entry which is preliminary data.</text>
</comment>
<evidence type="ECO:0000256" key="1">
    <source>
        <dbReference type="ARBA" id="ARBA00006414"/>
    </source>
</evidence>
<dbReference type="AlphaFoldDB" id="A0A8J6G297"/>
<dbReference type="GO" id="GO:0005634">
    <property type="term" value="C:nucleus"/>
    <property type="evidence" value="ECO:0007669"/>
    <property type="project" value="TreeGrafter"/>
</dbReference>
<comment type="similarity">
    <text evidence="1">Belongs to the themis family.</text>
</comment>
<name>A0A8J6G297_MICOH</name>
<dbReference type="EMBL" id="JAATJU010025600">
    <property type="protein sequence ID" value="KAH0503191.1"/>
    <property type="molecule type" value="Genomic_DNA"/>
</dbReference>
<proteinExistence type="inferred from homology"/>
<sequence length="673" mass="75394">MEPLPVPLQDFASHLDPASLPRVLRVCSGVYFEGSVYELSGNECCLSTGDLIKVTHVHLQKVVCENSETGQALELNPNFSGLFSTLSSLQSYRTLEELISAVPQSPTQWPIHFKSTERIVTEAGVVPVDQPFRLEAVEEHHGTRYARCVQDSKTQEVILYLPLSQKGPFCRCKPGAPQTLLQILQDPAMKDLMFTCPSLPWRSVILRPQYMLQAVMHMRRTIVKIPSTLEVEVEDVTTSSQNIHFIKPLLLSEVLAQGGPYPMSTEILEVPEGPPIFLSPWVGSLRKGQRLCIYGPASPAWQVVASSKSRKVPRYFILSGAYQGKLRRRPREFPTAYDILGALQPGRPLRVVATKDCDGNEEENPEFSFLAVGDRLEVLRQGQVCGTQGQDIDVLICQRLSEEVGEEEEDLEEEEEIEDKEQILLPLYLSGGFVEEVNDGRRYNLADLTAQFSLPCEVKVVAKDARHPTDPLVSFPGLRLEEKLTEPFLVVGLDSQPEMCFEIPPRWLDLTVAEVEGQPGQVARPLSVTRVEELSEAFYYNLRKLPASKSQAPPPRPPKSKGVSERKQSVQSSQEDNVKVRQEDDDVTSQVIGQRQSYPQSEPKAKTLEDQPKDKSNLYSKIPVHKKDLKSKTQTKNSALGMKPKSQSTLGKYPIMSPPLPDPDMDDHDYEEI</sequence>
<dbReference type="GO" id="GO:0050852">
    <property type="term" value="P:T cell receptor signaling pathway"/>
    <property type="evidence" value="ECO:0007669"/>
    <property type="project" value="TreeGrafter"/>
</dbReference>
<feature type="compositionally biased region" description="Basic and acidic residues" evidence="2">
    <location>
        <begin position="603"/>
        <end position="616"/>
    </location>
</feature>
<dbReference type="Pfam" id="PF12736">
    <property type="entry name" value="CABIT"/>
    <property type="match status" value="2"/>
</dbReference>